<feature type="non-terminal residue" evidence="1">
    <location>
        <position position="202"/>
    </location>
</feature>
<name>X6MRJ8_RETFI</name>
<dbReference type="AlphaFoldDB" id="X6MRJ8"/>
<organism evidence="1 2">
    <name type="scientific">Reticulomyxa filosa</name>
    <dbReference type="NCBI Taxonomy" id="46433"/>
    <lineage>
        <taxon>Eukaryota</taxon>
        <taxon>Sar</taxon>
        <taxon>Rhizaria</taxon>
        <taxon>Retaria</taxon>
        <taxon>Foraminifera</taxon>
        <taxon>Monothalamids</taxon>
        <taxon>Reticulomyxidae</taxon>
        <taxon>Reticulomyxa</taxon>
    </lineage>
</organism>
<keyword evidence="2" id="KW-1185">Reference proteome</keyword>
<dbReference type="OrthoDB" id="7614088at2759"/>
<dbReference type="EMBL" id="ASPP01018001">
    <property type="protein sequence ID" value="ETO16643.1"/>
    <property type="molecule type" value="Genomic_DNA"/>
</dbReference>
<gene>
    <name evidence="1" type="ORF">RFI_20696</name>
</gene>
<proteinExistence type="predicted"/>
<sequence length="202" mass="23499">MLDIEENKNGLTNLLDSNWNRRRKIIDFGSHLLDFKNFEKLFNILGVIDHIHYGTFNKICERITNEGGDARKLVENLILPGNDNKKKTGRTVRSKILLIDEVDVFFTSSAAVWHDTITKLIDFIWENRGSSLKLKNVKQSNQYNASIKNMLISVQNFLSHGYQVSNDKIGYKEQYGISYNTRYGYNILFAYYHEHEQNKISA</sequence>
<accession>X6MRJ8</accession>
<comment type="caution">
    <text evidence="1">The sequence shown here is derived from an EMBL/GenBank/DDBJ whole genome shotgun (WGS) entry which is preliminary data.</text>
</comment>
<dbReference type="Proteomes" id="UP000023152">
    <property type="component" value="Unassembled WGS sequence"/>
</dbReference>
<reference evidence="1 2" key="1">
    <citation type="journal article" date="2013" name="Curr. Biol.">
        <title>The Genome of the Foraminiferan Reticulomyxa filosa.</title>
        <authorList>
            <person name="Glockner G."/>
            <person name="Hulsmann N."/>
            <person name="Schleicher M."/>
            <person name="Noegel A.A."/>
            <person name="Eichinger L."/>
            <person name="Gallinger C."/>
            <person name="Pawlowski J."/>
            <person name="Sierra R."/>
            <person name="Euteneuer U."/>
            <person name="Pillet L."/>
            <person name="Moustafa A."/>
            <person name="Platzer M."/>
            <person name="Groth M."/>
            <person name="Szafranski K."/>
            <person name="Schliwa M."/>
        </authorList>
    </citation>
    <scope>NUCLEOTIDE SEQUENCE [LARGE SCALE GENOMIC DNA]</scope>
</reference>
<evidence type="ECO:0000313" key="2">
    <source>
        <dbReference type="Proteomes" id="UP000023152"/>
    </source>
</evidence>
<evidence type="ECO:0000313" key="1">
    <source>
        <dbReference type="EMBL" id="ETO16643.1"/>
    </source>
</evidence>
<protein>
    <submittedName>
        <fullName evidence="1">Uncharacterized protein</fullName>
    </submittedName>
</protein>